<proteinExistence type="inferred from homology"/>
<organism evidence="4 5">
    <name type="scientific">Corchorus olitorius</name>
    <dbReference type="NCBI Taxonomy" id="93759"/>
    <lineage>
        <taxon>Eukaryota</taxon>
        <taxon>Viridiplantae</taxon>
        <taxon>Streptophyta</taxon>
        <taxon>Embryophyta</taxon>
        <taxon>Tracheophyta</taxon>
        <taxon>Spermatophyta</taxon>
        <taxon>Magnoliopsida</taxon>
        <taxon>eudicotyledons</taxon>
        <taxon>Gunneridae</taxon>
        <taxon>Pentapetalae</taxon>
        <taxon>rosids</taxon>
        <taxon>malvids</taxon>
        <taxon>Malvales</taxon>
        <taxon>Malvaceae</taxon>
        <taxon>Grewioideae</taxon>
        <taxon>Apeibeae</taxon>
        <taxon>Corchorus</taxon>
    </lineage>
</organism>
<sequence length="537" mass="61278">MGSQIQRKPRILCLHGFRRSAEILKKQVLQWPETVLEKLDLVFLDAPFPAQGKSYVEGIFDPPYYEWFQANKDFSEYTNFEECLAYIEDYMIKNGPFDGFLGFSQGAVLAAAFPGMQRDGLALTKVPKIKFVILISGAKFGGSKYGHAKQLTSTAFSSPLECPSLHFIGEMDILKLASTELLDSFVDPFVINHPEGHTVPKLVIDLEKVDQGYRKTYDKLDEMLPTLAEGENWLANGVQVVQYQGFWLPKFCVQGIMLIQDHFKPRPTDIILSTFPKCGTTWLRALIFAIINRKKYSYDFQNHPLLTTNPQDLVPFFEMLIHEGGSTSSIETLPSPRFLATHIPFPLIPKSMTSSSSGRFVYICREPKDVFVSMWHFMNKLRAKELAPLSLEEAFDLFCRGVTFAGPYWDHVLGFWEASLESPNKVLFLKYEDLKREPLVYVKKLAYFLDLPFVAEEENEGMVEKIVELCSFENLSNLVVNKNGKNTPGKGKHPGTNSDFFRKGQIGDWKNHLTPQIVEVLDKIIKEKFQSIRLNFD</sequence>
<dbReference type="PANTHER" id="PTHR22778">
    <property type="entry name" value="OVARIAN CANCER GENE-2 PROTEIN-RELATED"/>
    <property type="match status" value="1"/>
</dbReference>
<gene>
    <name evidence="4" type="ORF">COLO4_27320</name>
</gene>
<dbReference type="GO" id="GO:0008146">
    <property type="term" value="F:sulfotransferase activity"/>
    <property type="evidence" value="ECO:0007669"/>
    <property type="project" value="InterPro"/>
</dbReference>
<accession>A0A1R3HS76</accession>
<dbReference type="EMBL" id="AWUE01019530">
    <property type="protein sequence ID" value="OMO73031.1"/>
    <property type="molecule type" value="Genomic_DNA"/>
</dbReference>
<dbReference type="InterPro" id="IPR005645">
    <property type="entry name" value="FSH-like_dom"/>
</dbReference>
<evidence type="ECO:0000256" key="1">
    <source>
        <dbReference type="RuleBase" id="RU361155"/>
    </source>
</evidence>
<dbReference type="SUPFAM" id="SSF52540">
    <property type="entry name" value="P-loop containing nucleoside triphosphate hydrolases"/>
    <property type="match status" value="1"/>
</dbReference>
<dbReference type="Pfam" id="PF03959">
    <property type="entry name" value="FSH1"/>
    <property type="match status" value="1"/>
</dbReference>
<evidence type="ECO:0000259" key="2">
    <source>
        <dbReference type="Pfam" id="PF00685"/>
    </source>
</evidence>
<comment type="similarity">
    <text evidence="1">Belongs to the sulfotransferase 1 family.</text>
</comment>
<comment type="caution">
    <text evidence="4">The sequence shown here is derived from an EMBL/GenBank/DDBJ whole genome shotgun (WGS) entry which is preliminary data.</text>
</comment>
<dbReference type="InterPro" id="IPR000863">
    <property type="entry name" value="Sulfotransferase_dom"/>
</dbReference>
<dbReference type="PANTHER" id="PTHR22778:SF52">
    <property type="entry name" value="SERINE HYDROLASE FSH DOMAIN-CONTAINING PROTEIN"/>
    <property type="match status" value="1"/>
</dbReference>
<dbReference type="SUPFAM" id="SSF53474">
    <property type="entry name" value="alpha/beta-Hydrolases"/>
    <property type="match status" value="1"/>
</dbReference>
<evidence type="ECO:0000313" key="5">
    <source>
        <dbReference type="Proteomes" id="UP000187203"/>
    </source>
</evidence>
<feature type="domain" description="Serine hydrolase" evidence="3">
    <location>
        <begin position="7"/>
        <end position="202"/>
    </location>
</feature>
<protein>
    <recommendedName>
        <fullName evidence="1">Sulfotransferase</fullName>
        <ecNumber evidence="1">2.8.2.-</ecNumber>
    </recommendedName>
</protein>
<dbReference type="Gene3D" id="3.40.50.300">
    <property type="entry name" value="P-loop containing nucleotide triphosphate hydrolases"/>
    <property type="match status" value="1"/>
</dbReference>
<dbReference type="InterPro" id="IPR029058">
    <property type="entry name" value="AB_hydrolase_fold"/>
</dbReference>
<dbReference type="AlphaFoldDB" id="A0A1R3HS76"/>
<name>A0A1R3HS76_9ROSI</name>
<dbReference type="OrthoDB" id="414698at2759"/>
<dbReference type="Proteomes" id="UP000187203">
    <property type="component" value="Unassembled WGS sequence"/>
</dbReference>
<keyword evidence="1" id="KW-0808">Transferase</keyword>
<feature type="domain" description="Sulfotransferase" evidence="2">
    <location>
        <begin position="267"/>
        <end position="531"/>
    </location>
</feature>
<dbReference type="Gene3D" id="3.40.50.1820">
    <property type="entry name" value="alpha/beta hydrolase"/>
    <property type="match status" value="1"/>
</dbReference>
<dbReference type="InterPro" id="IPR027417">
    <property type="entry name" value="P-loop_NTPase"/>
</dbReference>
<keyword evidence="5" id="KW-1185">Reference proteome</keyword>
<reference evidence="5" key="1">
    <citation type="submission" date="2013-09" db="EMBL/GenBank/DDBJ databases">
        <title>Corchorus olitorius genome sequencing.</title>
        <authorList>
            <person name="Alam M."/>
            <person name="Haque M.S."/>
            <person name="Islam M.S."/>
            <person name="Emdad E.M."/>
            <person name="Islam M.M."/>
            <person name="Ahmed B."/>
            <person name="Halim A."/>
            <person name="Hossen Q.M.M."/>
            <person name="Hossain M.Z."/>
            <person name="Ahmed R."/>
            <person name="Khan M.M."/>
            <person name="Islam R."/>
            <person name="Rashid M.M."/>
            <person name="Khan S.A."/>
            <person name="Rahman M.S."/>
            <person name="Alam M."/>
            <person name="Yahiya A.S."/>
            <person name="Khan M.S."/>
            <person name="Azam M.S."/>
            <person name="Haque T."/>
            <person name="Lashkar M.Z.H."/>
            <person name="Akhand A.I."/>
            <person name="Morshed G."/>
            <person name="Roy S."/>
            <person name="Uddin K.S."/>
            <person name="Rabeya T."/>
            <person name="Hossain A.S."/>
            <person name="Chowdhury A."/>
            <person name="Snigdha A.R."/>
            <person name="Mortoza M.S."/>
            <person name="Matin S.A."/>
            <person name="Hoque S.M.E."/>
            <person name="Islam M.K."/>
            <person name="Roy D.K."/>
            <person name="Haider R."/>
            <person name="Moosa M.M."/>
            <person name="Elias S.M."/>
            <person name="Hasan A.M."/>
            <person name="Jahan S."/>
            <person name="Shafiuddin M."/>
            <person name="Mahmood N."/>
            <person name="Shommy N.S."/>
        </authorList>
    </citation>
    <scope>NUCLEOTIDE SEQUENCE [LARGE SCALE GENOMIC DNA]</scope>
    <source>
        <strain evidence="5">cv. O-4</strain>
    </source>
</reference>
<dbReference type="FunFam" id="3.40.50.1820:FF:000843">
    <property type="entry name" value="Predicted protein"/>
    <property type="match status" value="1"/>
</dbReference>
<evidence type="ECO:0000313" key="4">
    <source>
        <dbReference type="EMBL" id="OMO73031.1"/>
    </source>
</evidence>
<evidence type="ECO:0000259" key="3">
    <source>
        <dbReference type="Pfam" id="PF03959"/>
    </source>
</evidence>
<dbReference type="EC" id="2.8.2.-" evidence="1"/>
<dbReference type="Pfam" id="PF00685">
    <property type="entry name" value="Sulfotransfer_1"/>
    <property type="match status" value="1"/>
</dbReference>